<comment type="subcellular location">
    <subcellularLocation>
        <location evidence="2">Chromosome</location>
    </subcellularLocation>
    <subcellularLocation>
        <location evidence="1">Nucleus</location>
    </subcellularLocation>
</comment>
<dbReference type="GO" id="GO:0032039">
    <property type="term" value="C:integrator complex"/>
    <property type="evidence" value="ECO:0007669"/>
    <property type="project" value="TreeGrafter"/>
</dbReference>
<evidence type="ECO:0000256" key="1">
    <source>
        <dbReference type="ARBA" id="ARBA00004123"/>
    </source>
</evidence>
<comment type="caution">
    <text evidence="7">The sequence shown here is derived from an EMBL/GenBank/DDBJ whole genome shotgun (WGS) entry which is preliminary data.</text>
</comment>
<evidence type="ECO:0000259" key="6">
    <source>
        <dbReference type="Pfam" id="PF25756"/>
    </source>
</evidence>
<evidence type="ECO:0000256" key="3">
    <source>
        <dbReference type="ARBA" id="ARBA00007147"/>
    </source>
</evidence>
<dbReference type="InterPro" id="IPR057980">
    <property type="entry name" value="TPR_INTS8"/>
</dbReference>
<dbReference type="GO" id="GO:0005694">
    <property type="term" value="C:chromosome"/>
    <property type="evidence" value="ECO:0007669"/>
    <property type="project" value="UniProtKB-SubCell"/>
</dbReference>
<evidence type="ECO:0000256" key="4">
    <source>
        <dbReference type="ARBA" id="ARBA00022454"/>
    </source>
</evidence>
<gene>
    <name evidence="7" type="ORF">KR093_002027</name>
</gene>
<sequence length="1019" mass="114794">MEDPLKPKPVPLAAETVLWFEFLLDPHKITQHLQCKNPEPSAVELIMQFISMTPDSANASTVATPGSDLQNLGGANATTPATSAALNVQQQRPAEVGLQLSRKQLALKILELKVATWLKWDLDVLEKSLPVVMQLSLLRDLCTISYGRTVTIPFASDFDFKIAATGNERAARFALTIYHRMLLRMQLIKDSALKAVRSLMYQTVDQVQQFLETPTQPSIEYLEQLCASANNKQFYVFHYDSFVTLDCDHMSATQNYDMMRLITPNELRAQLHYELAHYYLHTKQYMLARESAAACNSNLQALPEGGTLFFCHIRPAELEGLLQACGISAHQQTLLERFHQSLLNNYADIVPILRLDNRAREIPLVSRRNVELDIEGAISTGLLKETRLLLLQVAALNVVRTIFEWGNIFGNVEYFEKYHDMDCMPPIVEAMQDALTHCGIAQRSALKHFLIDCVLHQQQEPQQQDQCRQLLLSAKEMGIFSTEELLDLDEQLLQSTQSALGNSLATLNDWICHSKSKLTALNLNAFYNICSAAVTRVEVAALERQLITCTTANSVRILLVKLCGTAPGKPLWAINPSWDVPQPLKSLIMAMPVSFLQDFSYVLLGKARELAARGNYIDAVSMLSVLKSETQRQELAGSAQIMCKLITWEILHIQITQCLEEWHQKPLDLAALGGRCKQCLGALQAGESVMPRMEILESCAIMLLNLTDFPALIYLDKRAAPLEFPLSFASTFIEMEKMKGPKKACRDAWELMLSMFLNIPKRSAASLPAGSGTNSPLLAFLQRVRHQMVFGLAISMLGKMHNILKDDPNHDLNCEYMQLWPVTLTNPNSYSLRSVCETLQWLLSEALSHYPQTISWLKMKGDLELAIGNNESAMRCYVNALVTGTDYCTLPLQRNVVDDYVIRKMIRCAANLGCHMQATVLCQFLEEIDYGIVFKNLSEKSSNFTDAMDAYYSCIWDTTLLEFIVNLHAKRGEHSRKLEAISMMGTLELNANNNEEIKRESAMVRKSRFLRALAKQYLL</sequence>
<keyword evidence="8" id="KW-1185">Reference proteome</keyword>
<keyword evidence="4" id="KW-0158">Chromosome</keyword>
<accession>A0AAD4PK30</accession>
<evidence type="ECO:0000256" key="5">
    <source>
        <dbReference type="ARBA" id="ARBA00023242"/>
    </source>
</evidence>
<dbReference type="PANTHER" id="PTHR13350">
    <property type="entry name" value="INTEGRATOR COMPLEX SUBUNIT 8"/>
    <property type="match status" value="1"/>
</dbReference>
<dbReference type="GO" id="GO:0034472">
    <property type="term" value="P:snRNA 3'-end processing"/>
    <property type="evidence" value="ECO:0007669"/>
    <property type="project" value="InterPro"/>
</dbReference>
<name>A0AAD4PK30_9MUSC</name>
<dbReference type="PANTHER" id="PTHR13350:SF1">
    <property type="entry name" value="INTEGRATOR COMPLEX SUBUNIT 8"/>
    <property type="match status" value="1"/>
</dbReference>
<organism evidence="7 8">
    <name type="scientific">Drosophila rubida</name>
    <dbReference type="NCBI Taxonomy" id="30044"/>
    <lineage>
        <taxon>Eukaryota</taxon>
        <taxon>Metazoa</taxon>
        <taxon>Ecdysozoa</taxon>
        <taxon>Arthropoda</taxon>
        <taxon>Hexapoda</taxon>
        <taxon>Insecta</taxon>
        <taxon>Pterygota</taxon>
        <taxon>Neoptera</taxon>
        <taxon>Endopterygota</taxon>
        <taxon>Diptera</taxon>
        <taxon>Brachycera</taxon>
        <taxon>Muscomorpha</taxon>
        <taxon>Ephydroidea</taxon>
        <taxon>Drosophilidae</taxon>
        <taxon>Drosophila</taxon>
    </lineage>
</organism>
<evidence type="ECO:0000313" key="7">
    <source>
        <dbReference type="EMBL" id="KAH8370057.1"/>
    </source>
</evidence>
<dbReference type="Pfam" id="PF25756">
    <property type="entry name" value="TPR_INTS8"/>
    <property type="match status" value="1"/>
</dbReference>
<comment type="similarity">
    <text evidence="3">Belongs to the Integrator subunit 8 family.</text>
</comment>
<dbReference type="AlphaFoldDB" id="A0AAD4PK30"/>
<feature type="domain" description="INTS8 TPR repeats" evidence="6">
    <location>
        <begin position="537"/>
        <end position="1017"/>
    </location>
</feature>
<dbReference type="Proteomes" id="UP001200034">
    <property type="component" value="Unassembled WGS sequence"/>
</dbReference>
<protein>
    <recommendedName>
        <fullName evidence="6">INTS8 TPR repeats domain-containing protein</fullName>
    </recommendedName>
</protein>
<evidence type="ECO:0000313" key="8">
    <source>
        <dbReference type="Proteomes" id="UP001200034"/>
    </source>
</evidence>
<proteinExistence type="inferred from homology"/>
<evidence type="ECO:0000256" key="2">
    <source>
        <dbReference type="ARBA" id="ARBA00004286"/>
    </source>
</evidence>
<keyword evidence="5" id="KW-0539">Nucleus</keyword>
<dbReference type="EMBL" id="JAJJHW010002585">
    <property type="protein sequence ID" value="KAH8370057.1"/>
    <property type="molecule type" value="Genomic_DNA"/>
</dbReference>
<reference evidence="7" key="1">
    <citation type="journal article" date="2021" name="Mol. Ecol. Resour.">
        <title>Phylogenomic analyses of the genus Drosophila reveals genomic signals of climate adaptation.</title>
        <authorList>
            <person name="Li F."/>
            <person name="Rane R.V."/>
            <person name="Luria V."/>
            <person name="Xiong Z."/>
            <person name="Chen J."/>
            <person name="Li Z."/>
            <person name="Catullo R.A."/>
            <person name="Griffin P.C."/>
            <person name="Schiffer M."/>
            <person name="Pearce S."/>
            <person name="Lee S.F."/>
            <person name="McElroy K."/>
            <person name="Stocker A."/>
            <person name="Shirriffs J."/>
            <person name="Cockerell F."/>
            <person name="Coppin C."/>
            <person name="Sgro C.M."/>
            <person name="Karger A."/>
            <person name="Cain J.W."/>
            <person name="Weber J.A."/>
            <person name="Santpere G."/>
            <person name="Kirschner M.W."/>
            <person name="Hoffmann A.A."/>
            <person name="Oakeshott J.G."/>
            <person name="Zhang G."/>
        </authorList>
    </citation>
    <scope>NUCLEOTIDE SEQUENCE</scope>
    <source>
        <strain evidence="7">BGI-SZ-2011g</strain>
    </source>
</reference>
<dbReference type="InterPro" id="IPR038751">
    <property type="entry name" value="INTS8"/>
</dbReference>